<evidence type="ECO:0000256" key="3">
    <source>
        <dbReference type="ARBA" id="ARBA00022771"/>
    </source>
</evidence>
<evidence type="ECO:0000256" key="5">
    <source>
        <dbReference type="ARBA" id="ARBA00023242"/>
    </source>
</evidence>
<evidence type="ECO:0000256" key="7">
    <source>
        <dbReference type="SAM" id="MobiDB-lite"/>
    </source>
</evidence>
<dbReference type="EMBL" id="JBFXLS010000038">
    <property type="protein sequence ID" value="KAL2825189.1"/>
    <property type="molecule type" value="Genomic_DNA"/>
</dbReference>
<dbReference type="Pfam" id="PF25026">
    <property type="entry name" value="Asd-4"/>
    <property type="match status" value="1"/>
</dbReference>
<evidence type="ECO:0000256" key="2">
    <source>
        <dbReference type="ARBA" id="ARBA00022723"/>
    </source>
</evidence>
<feature type="region of interest" description="Disordered" evidence="7">
    <location>
        <begin position="269"/>
        <end position="315"/>
    </location>
</feature>
<keyword evidence="3 6" id="KW-0863">Zinc-finger</keyword>
<keyword evidence="10" id="KW-1185">Reference proteome</keyword>
<dbReference type="PRINTS" id="PR00619">
    <property type="entry name" value="GATAZNFINGER"/>
</dbReference>
<dbReference type="InterPro" id="IPR000679">
    <property type="entry name" value="Znf_GATA"/>
</dbReference>
<proteinExistence type="predicted"/>
<evidence type="ECO:0000256" key="4">
    <source>
        <dbReference type="ARBA" id="ARBA00022833"/>
    </source>
</evidence>
<accession>A0ABR4IBR9</accession>
<dbReference type="Proteomes" id="UP001610335">
    <property type="component" value="Unassembled WGS sequence"/>
</dbReference>
<dbReference type="SMART" id="SM00401">
    <property type="entry name" value="ZnF_GATA"/>
    <property type="match status" value="1"/>
</dbReference>
<gene>
    <name evidence="9" type="ORF">BDW59DRAFT_75236</name>
</gene>
<dbReference type="Gene3D" id="3.30.50.10">
    <property type="entry name" value="Erythroid Transcription Factor GATA-1, subunit A"/>
    <property type="match status" value="1"/>
</dbReference>
<organism evidence="9 10">
    <name type="scientific">Aspergillus cavernicola</name>
    <dbReference type="NCBI Taxonomy" id="176166"/>
    <lineage>
        <taxon>Eukaryota</taxon>
        <taxon>Fungi</taxon>
        <taxon>Dikarya</taxon>
        <taxon>Ascomycota</taxon>
        <taxon>Pezizomycotina</taxon>
        <taxon>Eurotiomycetes</taxon>
        <taxon>Eurotiomycetidae</taxon>
        <taxon>Eurotiales</taxon>
        <taxon>Aspergillaceae</taxon>
        <taxon>Aspergillus</taxon>
        <taxon>Aspergillus subgen. Nidulantes</taxon>
    </lineage>
</organism>
<comment type="caution">
    <text evidence="9">The sequence shown here is derived from an EMBL/GenBank/DDBJ whole genome shotgun (WGS) entry which is preliminary data.</text>
</comment>
<dbReference type="PANTHER" id="PTHR10071">
    <property type="entry name" value="TRANSCRIPTION FACTOR GATA FAMILY MEMBER"/>
    <property type="match status" value="1"/>
</dbReference>
<dbReference type="PROSITE" id="PS00344">
    <property type="entry name" value="GATA_ZN_FINGER_1"/>
    <property type="match status" value="1"/>
</dbReference>
<feature type="domain" description="GATA-type" evidence="8">
    <location>
        <begin position="17"/>
        <end position="64"/>
    </location>
</feature>
<evidence type="ECO:0000256" key="1">
    <source>
        <dbReference type="ARBA" id="ARBA00004123"/>
    </source>
</evidence>
<dbReference type="InterPro" id="IPR056998">
    <property type="entry name" value="Asd-4/GZF3_helical"/>
</dbReference>
<evidence type="ECO:0000259" key="8">
    <source>
        <dbReference type="PROSITE" id="PS50114"/>
    </source>
</evidence>
<dbReference type="Pfam" id="PF00320">
    <property type="entry name" value="GATA"/>
    <property type="match status" value="1"/>
</dbReference>
<keyword evidence="4" id="KW-0862">Zinc</keyword>
<comment type="subcellular location">
    <subcellularLocation>
        <location evidence="1">Nucleus</location>
    </subcellularLocation>
</comment>
<reference evidence="9 10" key="1">
    <citation type="submission" date="2024-07" db="EMBL/GenBank/DDBJ databases">
        <title>Section-level genome sequencing and comparative genomics of Aspergillus sections Usti and Cavernicolus.</title>
        <authorList>
            <consortium name="Lawrence Berkeley National Laboratory"/>
            <person name="Nybo J.L."/>
            <person name="Vesth T.C."/>
            <person name="Theobald S."/>
            <person name="Frisvad J.C."/>
            <person name="Larsen T.O."/>
            <person name="Kjaerboelling I."/>
            <person name="Rothschild-Mancinelli K."/>
            <person name="Lyhne E.K."/>
            <person name="Kogle M.E."/>
            <person name="Barry K."/>
            <person name="Clum A."/>
            <person name="Na H."/>
            <person name="Ledsgaard L."/>
            <person name="Lin J."/>
            <person name="Lipzen A."/>
            <person name="Kuo A."/>
            <person name="Riley R."/>
            <person name="Mondo S."/>
            <person name="LaButti K."/>
            <person name="Haridas S."/>
            <person name="Pangalinan J."/>
            <person name="Salamov A.A."/>
            <person name="Simmons B.A."/>
            <person name="Magnuson J.K."/>
            <person name="Chen J."/>
            <person name="Drula E."/>
            <person name="Henrissat B."/>
            <person name="Wiebenga A."/>
            <person name="Lubbers R.J."/>
            <person name="Gomes A.C."/>
            <person name="Makela M.R."/>
            <person name="Stajich J."/>
            <person name="Grigoriev I.V."/>
            <person name="Mortensen U.H."/>
            <person name="De vries R.P."/>
            <person name="Baker S.E."/>
            <person name="Andersen M.R."/>
        </authorList>
    </citation>
    <scope>NUCLEOTIDE SEQUENCE [LARGE SCALE GENOMIC DNA]</scope>
    <source>
        <strain evidence="9 10">CBS 600.67</strain>
    </source>
</reference>
<protein>
    <recommendedName>
        <fullName evidence="8">GATA-type domain-containing protein</fullName>
    </recommendedName>
</protein>
<keyword evidence="2" id="KW-0479">Metal-binding</keyword>
<feature type="compositionally biased region" description="Polar residues" evidence="7">
    <location>
        <begin position="275"/>
        <end position="285"/>
    </location>
</feature>
<dbReference type="PROSITE" id="PS50114">
    <property type="entry name" value="GATA_ZN_FINGER_2"/>
    <property type="match status" value="1"/>
</dbReference>
<dbReference type="CDD" id="cd00202">
    <property type="entry name" value="ZnF_GATA"/>
    <property type="match status" value="1"/>
</dbReference>
<dbReference type="SUPFAM" id="SSF57716">
    <property type="entry name" value="Glucocorticoid receptor-like (DNA-binding domain)"/>
    <property type="match status" value="1"/>
</dbReference>
<feature type="compositionally biased region" description="Polar residues" evidence="7">
    <location>
        <begin position="137"/>
        <end position="148"/>
    </location>
</feature>
<feature type="region of interest" description="Disordered" evidence="7">
    <location>
        <begin position="58"/>
        <end position="191"/>
    </location>
</feature>
<name>A0ABR4IBR9_9EURO</name>
<dbReference type="InterPro" id="IPR013088">
    <property type="entry name" value="Znf_NHR/GATA"/>
</dbReference>
<dbReference type="PANTHER" id="PTHR10071:SF338">
    <property type="entry name" value="GATA-TYPE DOMAIN-CONTAINING PROTEIN"/>
    <property type="match status" value="1"/>
</dbReference>
<keyword evidence="5" id="KW-0539">Nucleus</keyword>
<evidence type="ECO:0000256" key="6">
    <source>
        <dbReference type="PROSITE-ProRule" id="PRU00094"/>
    </source>
</evidence>
<evidence type="ECO:0000313" key="10">
    <source>
        <dbReference type="Proteomes" id="UP001610335"/>
    </source>
</evidence>
<feature type="compositionally biased region" description="Polar residues" evidence="7">
    <location>
        <begin position="168"/>
        <end position="184"/>
    </location>
</feature>
<dbReference type="InterPro" id="IPR039355">
    <property type="entry name" value="Transcription_factor_GATA"/>
</dbReference>
<sequence>MASTLADQKRPQLQPICQNCGTSKTPLWRRDELGSVLCNACGLFLKLHGRPRPISLKTDVIKSRNRVKTAGQGPKRKSGSAADGNGLSSARSEAGTPPLGSQTYRRASRKMSPGHSDRSNSPVPRNDTPGLPPMRQSHAQPHHNSNIAPQHMFDSVILENPTLPPPSSLASVQLRQPSPTSTSAPMDRHHDTPQTYEDLLAANTSLKTRVSELELINGLFRGRVAELEQSDATARRSEMIVRDSEVRLRRSLDDAQRREEDFKRRISDLERHLGDQTNGHPSNYDNPLEPLAKRMRLSDVVEQHSNSPAKSPKSI</sequence>
<evidence type="ECO:0000313" key="9">
    <source>
        <dbReference type="EMBL" id="KAL2825189.1"/>
    </source>
</evidence>
<feature type="compositionally biased region" description="Polar residues" evidence="7">
    <location>
        <begin position="303"/>
        <end position="315"/>
    </location>
</feature>